<evidence type="ECO:0000256" key="1">
    <source>
        <dbReference type="ARBA" id="ARBA00004514"/>
    </source>
</evidence>
<organism evidence="11 12">
    <name type="scientific">Pyxicephalus adspersus</name>
    <name type="common">African bullfrog</name>
    <dbReference type="NCBI Taxonomy" id="30357"/>
    <lineage>
        <taxon>Eukaryota</taxon>
        <taxon>Metazoa</taxon>
        <taxon>Chordata</taxon>
        <taxon>Craniata</taxon>
        <taxon>Vertebrata</taxon>
        <taxon>Euteleostomi</taxon>
        <taxon>Amphibia</taxon>
        <taxon>Batrachia</taxon>
        <taxon>Anura</taxon>
        <taxon>Neobatrachia</taxon>
        <taxon>Ranoidea</taxon>
        <taxon>Pyxicephalidae</taxon>
        <taxon>Pyxicephalinae</taxon>
        <taxon>Pyxicephalus</taxon>
    </lineage>
</organism>
<evidence type="ECO:0000259" key="9">
    <source>
        <dbReference type="Pfam" id="PF23756"/>
    </source>
</evidence>
<dbReference type="InterPro" id="IPR056445">
    <property type="entry name" value="TPR_HPS5"/>
</dbReference>
<reference evidence="11" key="1">
    <citation type="thesis" date="2020" institute="ProQuest LLC" country="789 East Eisenhower Parkway, Ann Arbor, MI, USA">
        <title>Comparative Genomics and Chromosome Evolution.</title>
        <authorList>
            <person name="Mudd A.B."/>
        </authorList>
    </citation>
    <scope>NUCLEOTIDE SEQUENCE</scope>
    <source>
        <strain evidence="11">1538</strain>
        <tissue evidence="11">Blood</tissue>
    </source>
</reference>
<dbReference type="PANTHER" id="PTHR23287">
    <property type="entry name" value="RUBY-EYE2-LIKE PROTEIN"/>
    <property type="match status" value="1"/>
</dbReference>
<evidence type="ECO:0000256" key="5">
    <source>
        <dbReference type="ARBA" id="ARBA00022737"/>
    </source>
</evidence>
<keyword evidence="4" id="KW-0597">Phosphoprotein</keyword>
<comment type="subcellular location">
    <subcellularLocation>
        <location evidence="1 7">Cytoplasm</location>
        <location evidence="1 7">Cytosol</location>
    </subcellularLocation>
</comment>
<evidence type="ECO:0000313" key="11">
    <source>
        <dbReference type="EMBL" id="DBA17595.1"/>
    </source>
</evidence>
<comment type="subunit">
    <text evidence="7">Component of the biogenesis of lysosome-related organelles complex-2 (or BLOC2) composed of HPS3, HPS5 and HPS6.</text>
</comment>
<feature type="domain" description="HPS5-like beta-propeller" evidence="9">
    <location>
        <begin position="13"/>
        <end position="345"/>
    </location>
</feature>
<dbReference type="InterPro" id="IPR036322">
    <property type="entry name" value="WD40_repeat_dom_sf"/>
</dbReference>
<evidence type="ECO:0000256" key="3">
    <source>
        <dbReference type="ARBA" id="ARBA00022490"/>
    </source>
</evidence>
<evidence type="ECO:0000313" key="12">
    <source>
        <dbReference type="Proteomes" id="UP001181693"/>
    </source>
</evidence>
<dbReference type="GO" id="GO:0031084">
    <property type="term" value="C:BLOC-2 complex"/>
    <property type="evidence" value="ECO:0007669"/>
    <property type="project" value="UniProtKB-UniRule"/>
</dbReference>
<dbReference type="InterPro" id="IPR056499">
    <property type="entry name" value="Beta-prop_HPS5-like"/>
</dbReference>
<dbReference type="InterPro" id="IPR035431">
    <property type="entry name" value="HPS5"/>
</dbReference>
<dbReference type="Proteomes" id="UP001181693">
    <property type="component" value="Unassembled WGS sequence"/>
</dbReference>
<comment type="function">
    <text evidence="6">May regulate the synthesis and function of lysosomes and of highly specialized organelles, such as melanosomes and platelet dense granules. Regulates intracellular vesicular trafficking in fibroblasts. May be involved in the regulation of general functions of integrins.</text>
</comment>
<comment type="similarity">
    <text evidence="2 7">Belongs to the HPS5 family.</text>
</comment>
<name>A0AAV3A1T7_PYXAD</name>
<keyword evidence="3 7" id="KW-0963">Cytoplasm</keyword>
<dbReference type="SUPFAM" id="SSF50978">
    <property type="entry name" value="WD40 repeat-like"/>
    <property type="match status" value="1"/>
</dbReference>
<accession>A0AAV3A1T7</accession>
<dbReference type="EMBL" id="DYDO01000010">
    <property type="protein sequence ID" value="DBA17595.1"/>
    <property type="molecule type" value="Genomic_DNA"/>
</dbReference>
<keyword evidence="12" id="KW-1185">Reference proteome</keyword>
<dbReference type="Pfam" id="PF23758">
    <property type="entry name" value="TPR_HPS5"/>
    <property type="match status" value="1"/>
</dbReference>
<protein>
    <recommendedName>
        <fullName evidence="7">Hermansky-Pudlak syndrome 5 protein homolog</fullName>
    </recommendedName>
</protein>
<feature type="compositionally biased region" description="Polar residues" evidence="8">
    <location>
        <begin position="494"/>
        <end position="503"/>
    </location>
</feature>
<evidence type="ECO:0000256" key="8">
    <source>
        <dbReference type="SAM" id="MobiDB-lite"/>
    </source>
</evidence>
<dbReference type="Pfam" id="PF23756">
    <property type="entry name" value="Beta-prop_HPS5"/>
    <property type="match status" value="1"/>
</dbReference>
<evidence type="ECO:0000256" key="6">
    <source>
        <dbReference type="ARBA" id="ARBA00057536"/>
    </source>
</evidence>
<evidence type="ECO:0000256" key="7">
    <source>
        <dbReference type="PIRNR" id="PIRNR037475"/>
    </source>
</evidence>
<proteinExistence type="inferred from homology"/>
<evidence type="ECO:0000259" key="10">
    <source>
        <dbReference type="Pfam" id="PF23758"/>
    </source>
</evidence>
<evidence type="ECO:0000256" key="4">
    <source>
        <dbReference type="ARBA" id="ARBA00022553"/>
    </source>
</evidence>
<gene>
    <name evidence="11" type="ORF">GDO54_003019</name>
</gene>
<dbReference type="Gene3D" id="2.130.10.10">
    <property type="entry name" value="YVTN repeat-like/Quinoprotein amine dehydrogenase"/>
    <property type="match status" value="1"/>
</dbReference>
<dbReference type="GO" id="GO:0005829">
    <property type="term" value="C:cytosol"/>
    <property type="evidence" value="ECO:0007669"/>
    <property type="project" value="UniProtKB-SubCell"/>
</dbReference>
<feature type="domain" description="HPS5 TPR" evidence="10">
    <location>
        <begin position="690"/>
        <end position="1060"/>
    </location>
</feature>
<dbReference type="GO" id="GO:0048066">
    <property type="term" value="P:developmental pigmentation"/>
    <property type="evidence" value="ECO:0007669"/>
    <property type="project" value="TreeGrafter"/>
</dbReference>
<comment type="caution">
    <text evidence="11">The sequence shown here is derived from an EMBL/GenBank/DDBJ whole genome shotgun (WGS) entry which is preliminary data.</text>
</comment>
<sequence>MAAVVSESPSHVLAEFDSLDPLLSALRLDSSRLKCTCLAVSRKWLALGSSGGGLNLIQRDGWKHRLILTHKEGAISRVTCCPHDDDFVAVATSQGIMVVWELNQERRGKPERIYVSSEHKGRKVTAICWDTAVLRVFVGDQMGKVSAIKLNSSKQGKAASAFVMFPVQIITSVDSRLVQLDYLDGRLLISSLTRSYLCDTEREKFWKIGNKERDGEYGACFFPGTRSSGGQQPIIYCARPGSRMWEVNFEGEVLSTHQFNQLLSSPPLPIISTRLDPQYDPTPGPPQSLAFGKLLFFGDHSVVTWTDRGIYVFLPQNVQVLLWSQVKGIQDMCVHKSELFCLHVDGKISHFSLLPVDRCVERLIKRSVWDLAAKVCHLFQNAVISGKARKVLPMEKLEHVKSQLDLVLQADLLKQMEEVLSRVEPMDSACSSRRSSISSHESFNVLDCGIYRVISRRNSQSDEDSGSLHSQTLSEDERLRELSVPLEDEHTESDSTSHASVTMDSDRTEPILPFNISLPFRSTSPRMSLQAVKESVSSFVRKTTEKIGTLHMSPEVRRKQEVKDEELLPEVPVDGLAQQEEEKTEIEPPPLSTPSVEEILLGDLKFATAEAVQKLQDPQVLFHVEEVRKVLKDWVVNLEKALSPEEFTGSCENSLNSSGELDGAQVESTNMEEAERKISVCSRVEEDFVFRVRAPCFIEERLHQDLSQLAIMCLEFNIFPNEAGCEGNPSACRFIRKYLFLLDLKRLKRCVVLNYSDAPSVWDAYIEGLKELAGLGPAALAIEKGDLVSAVQKLKDMEPWDTPLLLAYVSRIYDKFGESAARSLPKFFPSILPVDVEHLCRGNPGHFLAYLDNLIKTKPEPQRLSLLQSLAQPESLKLGWLQLAVSHDAPHSSSTVDDTGNPRPLSHLFTWGYGHLMSLLIKLPSDFVIKEKMLNICRTAGYWQGHIALCLQLDRRLEALTSVVYLDDMSLIDENNDLLPETMDEWKCILHLAKTCGSHPHSVTNGDALTNGHSDWTNCITVEKVALLLAKVIGPDRALPYLEDWGLMENMSERFFQICEVMKVAEKRQR</sequence>
<keyword evidence="5" id="KW-0677">Repeat</keyword>
<dbReference type="FunFam" id="2.130.10.10:FF:000358">
    <property type="entry name" value="Hermansky-Pudlak syndrome 5 protein homolog"/>
    <property type="match status" value="1"/>
</dbReference>
<dbReference type="InterPro" id="IPR015943">
    <property type="entry name" value="WD40/YVTN_repeat-like_dom_sf"/>
</dbReference>
<evidence type="ECO:0000256" key="2">
    <source>
        <dbReference type="ARBA" id="ARBA00010697"/>
    </source>
</evidence>
<dbReference type="AlphaFoldDB" id="A0AAV3A1T7"/>
<dbReference type="PANTHER" id="PTHR23287:SF18">
    <property type="entry name" value="BLOC-2 COMPLEX MEMBER HPS5"/>
    <property type="match status" value="1"/>
</dbReference>
<dbReference type="PIRSF" id="PIRSF037475">
    <property type="entry name" value="BLOC-2_complex_Hps5"/>
    <property type="match status" value="1"/>
</dbReference>
<feature type="region of interest" description="Disordered" evidence="8">
    <location>
        <begin position="485"/>
        <end position="507"/>
    </location>
</feature>